<evidence type="ECO:0000313" key="2">
    <source>
        <dbReference type="EMBL" id="MFC3761647.1"/>
    </source>
</evidence>
<dbReference type="SUPFAM" id="SSF53335">
    <property type="entry name" value="S-adenosyl-L-methionine-dependent methyltransferases"/>
    <property type="match status" value="1"/>
</dbReference>
<protein>
    <submittedName>
        <fullName evidence="2">Class I SAM-dependent methyltransferase</fullName>
        <ecNumber evidence="2">2.1.1.222</ecNumber>
        <ecNumber evidence="2">2.1.1.64</ecNumber>
    </submittedName>
</protein>
<dbReference type="InterPro" id="IPR041698">
    <property type="entry name" value="Methyltransf_25"/>
</dbReference>
<gene>
    <name evidence="2" type="ORF">ACFOUW_12440</name>
</gene>
<reference evidence="3" key="1">
    <citation type="journal article" date="2019" name="Int. J. Syst. Evol. Microbiol.">
        <title>The Global Catalogue of Microorganisms (GCM) 10K type strain sequencing project: providing services to taxonomists for standard genome sequencing and annotation.</title>
        <authorList>
            <consortium name="The Broad Institute Genomics Platform"/>
            <consortium name="The Broad Institute Genome Sequencing Center for Infectious Disease"/>
            <person name="Wu L."/>
            <person name="Ma J."/>
        </authorList>
    </citation>
    <scope>NUCLEOTIDE SEQUENCE [LARGE SCALE GENOMIC DNA]</scope>
    <source>
        <strain evidence="3">CGMCC 4.7241</strain>
    </source>
</reference>
<accession>A0ABV7Y9S1</accession>
<dbReference type="GO" id="GO:0032259">
    <property type="term" value="P:methylation"/>
    <property type="evidence" value="ECO:0007669"/>
    <property type="project" value="UniProtKB-KW"/>
</dbReference>
<feature type="domain" description="Methyltransferase" evidence="1">
    <location>
        <begin position="46"/>
        <end position="138"/>
    </location>
</feature>
<dbReference type="EC" id="2.1.1.222" evidence="2"/>
<dbReference type="Gene3D" id="3.40.50.150">
    <property type="entry name" value="Vaccinia Virus protein VP39"/>
    <property type="match status" value="1"/>
</dbReference>
<evidence type="ECO:0000259" key="1">
    <source>
        <dbReference type="Pfam" id="PF13649"/>
    </source>
</evidence>
<dbReference type="GO" id="GO:0102208">
    <property type="term" value="F:2-polyprenyl-6-hydroxyphenol methylase activity"/>
    <property type="evidence" value="ECO:0007669"/>
    <property type="project" value="UniProtKB-EC"/>
</dbReference>
<evidence type="ECO:0000313" key="3">
    <source>
        <dbReference type="Proteomes" id="UP001595699"/>
    </source>
</evidence>
<dbReference type="EC" id="2.1.1.64" evidence="2"/>
<dbReference type="EMBL" id="JBHRZH010000009">
    <property type="protein sequence ID" value="MFC3761647.1"/>
    <property type="molecule type" value="Genomic_DNA"/>
</dbReference>
<comment type="caution">
    <text evidence="2">The sequence shown here is derived from an EMBL/GenBank/DDBJ whole genome shotgun (WGS) entry which is preliminary data.</text>
</comment>
<organism evidence="2 3">
    <name type="scientific">Tenggerimyces flavus</name>
    <dbReference type="NCBI Taxonomy" id="1708749"/>
    <lineage>
        <taxon>Bacteria</taxon>
        <taxon>Bacillati</taxon>
        <taxon>Actinomycetota</taxon>
        <taxon>Actinomycetes</taxon>
        <taxon>Propionibacteriales</taxon>
        <taxon>Nocardioidaceae</taxon>
        <taxon>Tenggerimyces</taxon>
    </lineage>
</organism>
<dbReference type="Proteomes" id="UP001595699">
    <property type="component" value="Unassembled WGS sequence"/>
</dbReference>
<keyword evidence="2" id="KW-0489">Methyltransferase</keyword>
<dbReference type="CDD" id="cd02440">
    <property type="entry name" value="AdoMet_MTases"/>
    <property type="match status" value="1"/>
</dbReference>
<proteinExistence type="predicted"/>
<keyword evidence="3" id="KW-1185">Reference proteome</keyword>
<sequence length="196" mass="21457">MNDFEQLYASVGDDLSQVPWAGLTSHPRLVEWLDAHAPARAGRPALVIACGLGDDAEELARRGYAVTAFDYAPTAISWCHKRFTSSTVGYQVADLFALPDEWKQRFDLVVEINTIQSIALEQRPNAIGAIASTVAEGGELYVYCLHRDDAVPVENRPWPVSRADLAAFGENGLRELSLDELVGLSGKPVLQGVYTR</sequence>
<keyword evidence="2" id="KW-0808">Transferase</keyword>
<dbReference type="RefSeq" id="WP_205114227.1">
    <property type="nucleotide sequence ID" value="NZ_JAFBCM010000001.1"/>
</dbReference>
<dbReference type="GO" id="GO:0061542">
    <property type="term" value="F:3-demethylubiquinol 3-O-methyltransferase activity"/>
    <property type="evidence" value="ECO:0007669"/>
    <property type="project" value="UniProtKB-EC"/>
</dbReference>
<name>A0ABV7Y9S1_9ACTN</name>
<dbReference type="Pfam" id="PF13649">
    <property type="entry name" value="Methyltransf_25"/>
    <property type="match status" value="1"/>
</dbReference>
<dbReference type="InterPro" id="IPR029063">
    <property type="entry name" value="SAM-dependent_MTases_sf"/>
</dbReference>